<feature type="coiled-coil region" evidence="9">
    <location>
        <begin position="257"/>
        <end position="284"/>
    </location>
</feature>
<evidence type="ECO:0000256" key="1">
    <source>
        <dbReference type="ARBA" id="ARBA00002986"/>
    </source>
</evidence>
<keyword evidence="4 8" id="KW-0488">Methylation</keyword>
<comment type="similarity">
    <text evidence="3 8">Belongs to the prokaryotic/mitochondrial release factor family.</text>
</comment>
<evidence type="ECO:0000256" key="8">
    <source>
        <dbReference type="HAMAP-Rule" id="MF_00093"/>
    </source>
</evidence>
<dbReference type="InterPro" id="IPR004373">
    <property type="entry name" value="RF-1"/>
</dbReference>
<feature type="region of interest" description="Disordered" evidence="10">
    <location>
        <begin position="289"/>
        <end position="309"/>
    </location>
</feature>
<dbReference type="AlphaFoldDB" id="A0A269TET6"/>
<evidence type="ECO:0000256" key="2">
    <source>
        <dbReference type="ARBA" id="ARBA00004496"/>
    </source>
</evidence>
<dbReference type="InterPro" id="IPR045853">
    <property type="entry name" value="Pep_chain_release_fac_I_sf"/>
</dbReference>
<dbReference type="NCBIfam" id="NF001859">
    <property type="entry name" value="PRK00591.1"/>
    <property type="match status" value="1"/>
</dbReference>
<dbReference type="HAMAP" id="MF_00093">
    <property type="entry name" value="Rel_fac_1"/>
    <property type="match status" value="1"/>
</dbReference>
<evidence type="ECO:0000313" key="11">
    <source>
        <dbReference type="EMBL" id="AVO26496.1"/>
    </source>
</evidence>
<dbReference type="InterPro" id="IPR050057">
    <property type="entry name" value="Prokaryotic/Mito_RF"/>
</dbReference>
<proteinExistence type="inferred from homology"/>
<dbReference type="PROSITE" id="PS00745">
    <property type="entry name" value="RF_PROK_I"/>
    <property type="match status" value="1"/>
</dbReference>
<dbReference type="Gene3D" id="6.10.140.1950">
    <property type="match status" value="1"/>
</dbReference>
<feature type="modified residue" description="N5-methylglutamine" evidence="8">
    <location>
        <position position="238"/>
    </location>
</feature>
<dbReference type="SUPFAM" id="SSF75620">
    <property type="entry name" value="Release factor"/>
    <property type="match status" value="1"/>
</dbReference>
<dbReference type="OrthoDB" id="9806673at2"/>
<dbReference type="PANTHER" id="PTHR43804:SF7">
    <property type="entry name" value="LD18447P"/>
    <property type="match status" value="1"/>
</dbReference>
<comment type="PTM">
    <text evidence="8">Methylated by PrmC. Methylation increases the termination efficiency of RF1.</text>
</comment>
<dbReference type="Proteomes" id="UP000238358">
    <property type="component" value="Chromosome"/>
</dbReference>
<comment type="subcellular location">
    <subcellularLocation>
        <location evidence="2 8">Cytoplasm</location>
    </subcellularLocation>
</comment>
<protein>
    <recommendedName>
        <fullName evidence="7 8">Peptide chain release factor 1</fullName>
        <shortName evidence="8">RF-1</shortName>
    </recommendedName>
</protein>
<evidence type="ECO:0000256" key="4">
    <source>
        <dbReference type="ARBA" id="ARBA00022481"/>
    </source>
</evidence>
<dbReference type="RefSeq" id="WP_027895289.1">
    <property type="nucleotide sequence ID" value="NZ_CABMON010000008.1"/>
</dbReference>
<keyword evidence="9" id="KW-0175">Coiled coil</keyword>
<dbReference type="NCBIfam" id="TIGR00019">
    <property type="entry name" value="prfA"/>
    <property type="match status" value="1"/>
</dbReference>
<evidence type="ECO:0000313" key="12">
    <source>
        <dbReference type="Proteomes" id="UP000238358"/>
    </source>
</evidence>
<dbReference type="Pfam" id="PF03462">
    <property type="entry name" value="PCRF"/>
    <property type="match status" value="1"/>
</dbReference>
<evidence type="ECO:0000256" key="5">
    <source>
        <dbReference type="ARBA" id="ARBA00022490"/>
    </source>
</evidence>
<dbReference type="Gene3D" id="3.30.160.20">
    <property type="match status" value="1"/>
</dbReference>
<evidence type="ECO:0000256" key="3">
    <source>
        <dbReference type="ARBA" id="ARBA00010835"/>
    </source>
</evidence>
<comment type="function">
    <text evidence="1 8">Peptide chain release factor 1 directs the termination of translation in response to the peptide chain termination codons UAG and UAA.</text>
</comment>
<dbReference type="PANTHER" id="PTHR43804">
    <property type="entry name" value="LD18447P"/>
    <property type="match status" value="1"/>
</dbReference>
<dbReference type="Pfam" id="PF00472">
    <property type="entry name" value="RF-1"/>
    <property type="match status" value="1"/>
</dbReference>
<dbReference type="FunFam" id="3.30.160.20:FF:000004">
    <property type="entry name" value="Peptide chain release factor 1"/>
    <property type="match status" value="1"/>
</dbReference>
<dbReference type="InterPro" id="IPR005139">
    <property type="entry name" value="PCRF"/>
</dbReference>
<dbReference type="EMBL" id="CP027569">
    <property type="protein sequence ID" value="AVO26496.1"/>
    <property type="molecule type" value="Genomic_DNA"/>
</dbReference>
<dbReference type="SMART" id="SM00937">
    <property type="entry name" value="PCRF"/>
    <property type="match status" value="1"/>
</dbReference>
<dbReference type="Gene3D" id="3.30.70.1660">
    <property type="match status" value="2"/>
</dbReference>
<accession>A0A269TET6</accession>
<dbReference type="GO" id="GO:0005829">
    <property type="term" value="C:cytosol"/>
    <property type="evidence" value="ECO:0007669"/>
    <property type="project" value="UniProtKB-ARBA"/>
</dbReference>
<evidence type="ECO:0000256" key="10">
    <source>
        <dbReference type="SAM" id="MobiDB-lite"/>
    </source>
</evidence>
<evidence type="ECO:0000256" key="6">
    <source>
        <dbReference type="ARBA" id="ARBA00022917"/>
    </source>
</evidence>
<name>A0A269TET6_MEGEL</name>
<keyword evidence="6 8" id="KW-0648">Protein biosynthesis</keyword>
<dbReference type="GO" id="GO:0016149">
    <property type="term" value="F:translation release factor activity, codon specific"/>
    <property type="evidence" value="ECO:0007669"/>
    <property type="project" value="UniProtKB-UniRule"/>
</dbReference>
<dbReference type="FunFam" id="3.30.70.1660:FF:000004">
    <property type="entry name" value="Peptide chain release factor 1"/>
    <property type="match status" value="1"/>
</dbReference>
<evidence type="ECO:0000256" key="7">
    <source>
        <dbReference type="ARBA" id="ARBA00050039"/>
    </source>
</evidence>
<sequence>MSSFMDKVQAVENKFMDLEQQISDPSVIARQDEWQKLTKEHASLTPIVEAFRKYKDITNTIDGDKEIIDDPDSDDDLIAMAKEEMNGLTKEQADLEEQLHILMLPKDPRDDKNVIMEIRAGAGGDEAALFAGDLFRMYMKYIEKQPGWKTSIISSNAPELGGFKEVVFSVEGSGVYGKLKYESGVHRVQRVPVTEAGGRIHTSTATVAVLPEAEDVEIDLNMDDVRVDYFRASGAGGQHVNKTSSAVRMTHIPTGMVVECQDERSQLENRAKALRVLKARLLDQAQQKADAELTEERRSQVGTGDRSERIRTYNFPQGRVTDHRINLTLYKLDNILNGDIDEFIQALAEARRAELMKEAEDE</sequence>
<keyword evidence="5 8" id="KW-0963">Cytoplasm</keyword>
<dbReference type="InterPro" id="IPR000352">
    <property type="entry name" value="Pep_chain_release_fac_I"/>
</dbReference>
<reference evidence="11 12" key="1">
    <citation type="journal article" date="2018" name="Genome Announc.">
        <title>Complete genomes of two Megasphaera elsdenii strains, NCIMB 702410 and ATCC 25940.</title>
        <authorList>
            <person name="Hatmaker E.A."/>
            <person name="O'Dell K."/>
            <person name="Riley L.A."/>
            <person name="Klingeman D.M."/>
            <person name="Guss A.M."/>
        </authorList>
    </citation>
    <scope>NUCLEOTIDE SEQUENCE [LARGE SCALE GENOMIC DNA]</scope>
    <source>
        <strain evidence="11 12">NCIMB702410</strain>
    </source>
</reference>
<organism evidence="11 12">
    <name type="scientific">Megasphaera elsdenii</name>
    <dbReference type="NCBI Taxonomy" id="907"/>
    <lineage>
        <taxon>Bacteria</taxon>
        <taxon>Bacillati</taxon>
        <taxon>Bacillota</taxon>
        <taxon>Negativicutes</taxon>
        <taxon>Veillonellales</taxon>
        <taxon>Veillonellaceae</taxon>
        <taxon>Megasphaera</taxon>
    </lineage>
</organism>
<gene>
    <name evidence="8" type="primary">prfA</name>
    <name evidence="11" type="ORF">C6Y28_02030</name>
</gene>
<dbReference type="FunFam" id="3.30.70.1660:FF:000002">
    <property type="entry name" value="Peptide chain release factor 1"/>
    <property type="match status" value="1"/>
</dbReference>
<evidence type="ECO:0000256" key="9">
    <source>
        <dbReference type="SAM" id="Coils"/>
    </source>
</evidence>